<evidence type="ECO:0000256" key="1">
    <source>
        <dbReference type="ARBA" id="ARBA00004613"/>
    </source>
</evidence>
<protein>
    <submittedName>
        <fullName evidence="6">DNRLRE domain-containing protein</fullName>
    </submittedName>
</protein>
<dbReference type="Pfam" id="PF24517">
    <property type="entry name" value="CBM96"/>
    <property type="match status" value="1"/>
</dbReference>
<keyword evidence="3" id="KW-0732">Signal</keyword>
<gene>
    <name evidence="6" type="ORF">PV399_25985</name>
    <name evidence="7" type="ORF">PV666_05270</name>
</gene>
<keyword evidence="8" id="KW-1185">Reference proteome</keyword>
<dbReference type="GeneID" id="69806115"/>
<evidence type="ECO:0000259" key="5">
    <source>
        <dbReference type="Pfam" id="PF24517"/>
    </source>
</evidence>
<name>A0AAP6BET0_9ACTN</name>
<evidence type="ECO:0000256" key="3">
    <source>
        <dbReference type="ARBA" id="ARBA00022729"/>
    </source>
</evidence>
<organism evidence="6 9">
    <name type="scientific">Streptomyces acidiscabies</name>
    <dbReference type="NCBI Taxonomy" id="42234"/>
    <lineage>
        <taxon>Bacteria</taxon>
        <taxon>Bacillati</taxon>
        <taxon>Actinomycetota</taxon>
        <taxon>Actinomycetes</taxon>
        <taxon>Kitasatosporales</taxon>
        <taxon>Streptomycetaceae</taxon>
        <taxon>Streptomyces</taxon>
    </lineage>
</organism>
<evidence type="ECO:0000313" key="8">
    <source>
        <dbReference type="Proteomes" id="UP001272987"/>
    </source>
</evidence>
<dbReference type="EMBL" id="JARAWP010000003">
    <property type="protein sequence ID" value="MDX3017291.1"/>
    <property type="molecule type" value="Genomic_DNA"/>
</dbReference>
<dbReference type="NCBIfam" id="NF033679">
    <property type="entry name" value="DNRLRE_dom"/>
    <property type="match status" value="1"/>
</dbReference>
<dbReference type="InterPro" id="IPR013783">
    <property type="entry name" value="Ig-like_fold"/>
</dbReference>
<dbReference type="InterPro" id="IPR055372">
    <property type="entry name" value="CBM96"/>
</dbReference>
<evidence type="ECO:0000256" key="2">
    <source>
        <dbReference type="ARBA" id="ARBA00022525"/>
    </source>
</evidence>
<evidence type="ECO:0000313" key="6">
    <source>
        <dbReference type="EMBL" id="MDX2963142.1"/>
    </source>
</evidence>
<comment type="subcellular location">
    <subcellularLocation>
        <location evidence="1">Secreted</location>
    </subcellularLocation>
</comment>
<evidence type="ECO:0000313" key="9">
    <source>
        <dbReference type="Proteomes" id="UP001282288"/>
    </source>
</evidence>
<dbReference type="Proteomes" id="UP001282288">
    <property type="component" value="Unassembled WGS sequence"/>
</dbReference>
<feature type="compositionally biased region" description="Basic and acidic residues" evidence="4">
    <location>
        <begin position="47"/>
        <end position="56"/>
    </location>
</feature>
<dbReference type="InterPro" id="IPR013517">
    <property type="entry name" value="FG-GAP"/>
</dbReference>
<keyword evidence="2" id="KW-0964">Secreted</keyword>
<dbReference type="AlphaFoldDB" id="A0AAP6BET0"/>
<feature type="region of interest" description="Disordered" evidence="4">
    <location>
        <begin position="46"/>
        <end position="66"/>
    </location>
</feature>
<feature type="region of interest" description="Disordered" evidence="4">
    <location>
        <begin position="274"/>
        <end position="361"/>
    </location>
</feature>
<dbReference type="EMBL" id="JARAWC010000019">
    <property type="protein sequence ID" value="MDX2963142.1"/>
    <property type="molecule type" value="Genomic_DNA"/>
</dbReference>
<sequence>MSDLDSATEAQETAPSPSVGKRVRRGLAAALAVSLLAGGGAVLALRSDGDPERDAKPPAAARPLDENAAQLKARQTGRKVEVAALHDEFSTTVANPDGTFTYTTSVAPVRAKNSAGQWAPVDTTLRREGDGWRTVNSPYPVTFTDGDREAEGSTARKAAFRAEDTPWNHLLTMTADGHDITFEWPGELPAPVVEDNRTLYEGVLPGVDLMLSARDTGFTHVLIVHTPEAAAQLAATPPRYRVTSPTLSFSLDPATDVLLAKDDAGQEIAVSPTPFLWDSAGTHDTDTPAADPDAATGTNEDREAVEEGYTPAPAPDDTEPPSADAHGDDPGEVPDADFTIEPSLAPSAGQDAGTVPGEEGIDPAAYAVPAAAHETLALPAAGGPGEGAHATTAAASFDTGVLTVSPPSSYLVSTEGLTYPLFLDPSTTGIRANWTTVYKKYPGSSFYDGANYNEDTKEARVGFERDTWGTARSFFKMRLRTAIKGATVSAANLKVLETHSWSCSKRTVQLWRTDGFGTRTTWNNQPAWKRKITSKSFAYGWKSNSACPDAYVNFTVTSLLQEAADNGWTEFNLGMVASNSSTAPTSSAGGLETDTYSWKKFQAEGAGSPVLAVTYNRRPGAPTNYTMTPGGCDTSSAPYIKLGKTVPTISAKAVDPDGDLAKLEFEVTRSDTGAKTTYNRAADDGEVAGASLTGLVNKVTYAWRVRAWDAATSSGWTPTCRFTYDTDLPDSPAPVVSTDFPGDNDNDGDGETWSKNPFGTAGSFTFAVGDTSETDIVKFVWSINSTNYAGYVCANGKQGTSGGTTVSCTTALKSATVTGVMPPAAGPNTLYVKAVDAAGNMSPAARIHTFYVKPRSTPDSPGDLNGDGTADFAHISDVGNLWIGALSQNGTWFNQTYAAHDQGKILRDAATVPHIWNGQGTFSLVTHNGDFAHGDGVTDWVIRTPEGRLFVYPGDGYGGIDVSRRIQVRLPANAPHPSTFSEIKSAGDVTGDGRPELFVAGGAGGAELWVFTGYTGVTFTEAIQLTTGAWADRDFVAIADYNGDGAADMTYRVRTGTAAGNIYLRKGILDSDGVGTVLKSLGTSADSLDGDDYYVTPGTFTAADFPLLYGSPDITKDGIPDIVATNSAGALLLYKGGATTIGAATTLRASLFATTKQLG</sequence>
<accession>A0AAP6BET0</accession>
<dbReference type="SUPFAM" id="SSF69318">
    <property type="entry name" value="Integrin alpha N-terminal domain"/>
    <property type="match status" value="1"/>
</dbReference>
<dbReference type="Proteomes" id="UP001272987">
    <property type="component" value="Unassembled WGS sequence"/>
</dbReference>
<feature type="domain" description="Carbohydrate-binding module family 96" evidence="5">
    <location>
        <begin position="451"/>
        <end position="581"/>
    </location>
</feature>
<evidence type="ECO:0000256" key="4">
    <source>
        <dbReference type="SAM" id="MobiDB-lite"/>
    </source>
</evidence>
<comment type="caution">
    <text evidence="6">The sequence shown here is derived from an EMBL/GenBank/DDBJ whole genome shotgun (WGS) entry which is preliminary data.</text>
</comment>
<dbReference type="GO" id="GO:0005576">
    <property type="term" value="C:extracellular region"/>
    <property type="evidence" value="ECO:0007669"/>
    <property type="project" value="UniProtKB-SubCell"/>
</dbReference>
<dbReference type="InterPro" id="IPR036116">
    <property type="entry name" value="FN3_sf"/>
</dbReference>
<dbReference type="SUPFAM" id="SSF49265">
    <property type="entry name" value="Fibronectin type III"/>
    <property type="match status" value="1"/>
</dbReference>
<proteinExistence type="predicted"/>
<dbReference type="GO" id="GO:0005975">
    <property type="term" value="P:carbohydrate metabolic process"/>
    <property type="evidence" value="ECO:0007669"/>
    <property type="project" value="UniProtKB-ARBA"/>
</dbReference>
<dbReference type="Pfam" id="PF13517">
    <property type="entry name" value="FG-GAP_3"/>
    <property type="match status" value="1"/>
</dbReference>
<dbReference type="InterPro" id="IPR028994">
    <property type="entry name" value="Integrin_alpha_N"/>
</dbReference>
<reference evidence="6 8" key="1">
    <citation type="journal article" date="2023" name="Microb. Genom.">
        <title>Mesoterricola silvestris gen. nov., sp. nov., Mesoterricola sediminis sp. nov., Geothrix oryzae sp. nov., Geothrix edaphica sp. nov., Geothrix rubra sp. nov., and Geothrix limicola sp. nov., six novel members of Acidobacteriota isolated from soils.</title>
        <authorList>
            <person name="Weisberg A.J."/>
            <person name="Pearce E."/>
            <person name="Kramer C.G."/>
            <person name="Chang J.H."/>
            <person name="Clarke C.R."/>
        </authorList>
    </citation>
    <scope>NUCLEOTIDE SEQUENCE</scope>
    <source>
        <strain evidence="7 8">NB05-1H</strain>
        <strain evidence="6">NRRL_B-16521</strain>
    </source>
</reference>
<dbReference type="Gene3D" id="2.60.40.10">
    <property type="entry name" value="Immunoglobulins"/>
    <property type="match status" value="1"/>
</dbReference>
<feature type="region of interest" description="Disordered" evidence="4">
    <location>
        <begin position="1"/>
        <end position="22"/>
    </location>
</feature>
<dbReference type="RefSeq" id="WP_141655598.1">
    <property type="nucleotide sequence ID" value="NZ_BCMK01000076.1"/>
</dbReference>
<feature type="compositionally biased region" description="Low complexity" evidence="4">
    <location>
        <begin position="287"/>
        <end position="298"/>
    </location>
</feature>
<evidence type="ECO:0000313" key="7">
    <source>
        <dbReference type="EMBL" id="MDX3017291.1"/>
    </source>
</evidence>